<keyword evidence="5 7" id="KW-0573">Peptidoglycan synthesis</keyword>
<evidence type="ECO:0000256" key="7">
    <source>
        <dbReference type="PROSITE-ProRule" id="PRU01373"/>
    </source>
</evidence>
<dbReference type="InterPro" id="IPR005490">
    <property type="entry name" value="LD_TPept_cat_dom"/>
</dbReference>
<evidence type="ECO:0000256" key="6">
    <source>
        <dbReference type="ARBA" id="ARBA00023316"/>
    </source>
</evidence>
<dbReference type="PANTHER" id="PTHR30582:SF2">
    <property type="entry name" value="L,D-TRANSPEPTIDASE YCIB-RELATED"/>
    <property type="match status" value="1"/>
</dbReference>
<sequence>MWIKIASLMLTPLTLLVAITASANGAYYGQRFCQYDHVKCVLTKKGDSWYSLFPETEKRDIIRRLNRMNTPLRPGVTIAIPHDIDSMQLMDVSPFQYRIEAPQQKLLLVNLDRLAWGAYSPDGNLIRWGPLSGGKSWCPDVKRPCRTAAGNFSIIRKKGAGCVSSKYPLPRGGAAMPYCMFFFRGFALHGSDTVPGYHASHGCVRLFHEDAKWLNEDFIELPGNGLKGTKVIVMRT</sequence>
<evidence type="ECO:0000259" key="9">
    <source>
        <dbReference type="PROSITE" id="PS52029"/>
    </source>
</evidence>
<keyword evidence="6 7" id="KW-0961">Cell wall biogenesis/degradation</keyword>
<dbReference type="GO" id="GO:0005576">
    <property type="term" value="C:extracellular region"/>
    <property type="evidence" value="ECO:0007669"/>
    <property type="project" value="TreeGrafter"/>
</dbReference>
<reference evidence="10 11" key="1">
    <citation type="submission" date="2020-07" db="EMBL/GenBank/DDBJ databases">
        <title>Endozoicomonas sp. nov., isolated from sediment.</title>
        <authorList>
            <person name="Gu T."/>
        </authorList>
    </citation>
    <scope>NUCLEOTIDE SEQUENCE [LARGE SCALE GENOMIC DNA]</scope>
    <source>
        <strain evidence="10 11">SM1973</strain>
    </source>
</reference>
<dbReference type="PROSITE" id="PS52029">
    <property type="entry name" value="LD_TPASE"/>
    <property type="match status" value="1"/>
</dbReference>
<dbReference type="GO" id="GO:0008360">
    <property type="term" value="P:regulation of cell shape"/>
    <property type="evidence" value="ECO:0007669"/>
    <property type="project" value="UniProtKB-UniRule"/>
</dbReference>
<evidence type="ECO:0000313" key="11">
    <source>
        <dbReference type="Proteomes" id="UP000569732"/>
    </source>
</evidence>
<dbReference type="Pfam" id="PF03734">
    <property type="entry name" value="YkuD"/>
    <property type="match status" value="1"/>
</dbReference>
<feature type="active site" description="Proton donor/acceptor" evidence="7">
    <location>
        <position position="189"/>
    </location>
</feature>
<dbReference type="EMBL" id="JACCKB010000003">
    <property type="protein sequence ID" value="NYZ64922.1"/>
    <property type="molecule type" value="Genomic_DNA"/>
</dbReference>
<dbReference type="GO" id="GO:0018104">
    <property type="term" value="P:peptidoglycan-protein cross-linking"/>
    <property type="evidence" value="ECO:0007669"/>
    <property type="project" value="TreeGrafter"/>
</dbReference>
<evidence type="ECO:0000256" key="4">
    <source>
        <dbReference type="ARBA" id="ARBA00022960"/>
    </source>
</evidence>
<keyword evidence="11" id="KW-1185">Reference proteome</keyword>
<evidence type="ECO:0000256" key="1">
    <source>
        <dbReference type="ARBA" id="ARBA00004752"/>
    </source>
</evidence>
<feature type="active site" description="Nucleophile" evidence="7">
    <location>
        <position position="203"/>
    </location>
</feature>
<protein>
    <submittedName>
        <fullName evidence="10">L,D-transpeptidase</fullName>
    </submittedName>
</protein>
<dbReference type="AlphaFoldDB" id="A0A853I0L4"/>
<evidence type="ECO:0000256" key="2">
    <source>
        <dbReference type="ARBA" id="ARBA00005992"/>
    </source>
</evidence>
<dbReference type="GO" id="GO:0071555">
    <property type="term" value="P:cell wall organization"/>
    <property type="evidence" value="ECO:0007669"/>
    <property type="project" value="UniProtKB-UniRule"/>
</dbReference>
<dbReference type="RefSeq" id="WP_180566962.1">
    <property type="nucleotide sequence ID" value="NZ_JACCKB010000003.1"/>
</dbReference>
<name>A0A853I0L4_9GAMM</name>
<dbReference type="SUPFAM" id="SSF141523">
    <property type="entry name" value="L,D-transpeptidase catalytic domain-like"/>
    <property type="match status" value="1"/>
</dbReference>
<keyword evidence="4 7" id="KW-0133">Cell shape</keyword>
<feature type="signal peptide" evidence="8">
    <location>
        <begin position="1"/>
        <end position="23"/>
    </location>
</feature>
<organism evidence="10 11">
    <name type="scientific">Spartinivicinus marinus</name>
    <dbReference type="NCBI Taxonomy" id="2994442"/>
    <lineage>
        <taxon>Bacteria</taxon>
        <taxon>Pseudomonadati</taxon>
        <taxon>Pseudomonadota</taxon>
        <taxon>Gammaproteobacteria</taxon>
        <taxon>Oceanospirillales</taxon>
        <taxon>Zooshikellaceae</taxon>
        <taxon>Spartinivicinus</taxon>
    </lineage>
</organism>
<dbReference type="PANTHER" id="PTHR30582">
    <property type="entry name" value="L,D-TRANSPEPTIDASE"/>
    <property type="match status" value="1"/>
</dbReference>
<dbReference type="Gene3D" id="2.40.440.10">
    <property type="entry name" value="L,D-transpeptidase catalytic domain-like"/>
    <property type="match status" value="1"/>
</dbReference>
<comment type="pathway">
    <text evidence="1 7">Cell wall biogenesis; peptidoglycan biosynthesis.</text>
</comment>
<evidence type="ECO:0000256" key="8">
    <source>
        <dbReference type="SAM" id="SignalP"/>
    </source>
</evidence>
<evidence type="ECO:0000256" key="3">
    <source>
        <dbReference type="ARBA" id="ARBA00022679"/>
    </source>
</evidence>
<feature type="chain" id="PRO_5032410111" evidence="8">
    <location>
        <begin position="24"/>
        <end position="236"/>
    </location>
</feature>
<dbReference type="Proteomes" id="UP000569732">
    <property type="component" value="Unassembled WGS sequence"/>
</dbReference>
<gene>
    <name evidence="10" type="ORF">H0A36_02810</name>
</gene>
<dbReference type="InterPro" id="IPR038063">
    <property type="entry name" value="Transpep_catalytic_dom"/>
</dbReference>
<dbReference type="FunFam" id="2.40.440.10:FF:000014">
    <property type="entry name" value="Enhanced entry protein"/>
    <property type="match status" value="1"/>
</dbReference>
<dbReference type="UniPathway" id="UPA00219"/>
<feature type="domain" description="L,D-TPase catalytic" evidence="9">
    <location>
        <begin position="105"/>
        <end position="234"/>
    </location>
</feature>
<keyword evidence="3" id="KW-0808">Transferase</keyword>
<evidence type="ECO:0000256" key="5">
    <source>
        <dbReference type="ARBA" id="ARBA00022984"/>
    </source>
</evidence>
<dbReference type="GO" id="GO:0071972">
    <property type="term" value="F:peptidoglycan L,D-transpeptidase activity"/>
    <property type="evidence" value="ECO:0007669"/>
    <property type="project" value="TreeGrafter"/>
</dbReference>
<evidence type="ECO:0000313" key="10">
    <source>
        <dbReference type="EMBL" id="NYZ64922.1"/>
    </source>
</evidence>
<accession>A0A853I0L4</accession>
<dbReference type="GO" id="GO:0016740">
    <property type="term" value="F:transferase activity"/>
    <property type="evidence" value="ECO:0007669"/>
    <property type="project" value="UniProtKB-KW"/>
</dbReference>
<keyword evidence="8" id="KW-0732">Signal</keyword>
<dbReference type="InterPro" id="IPR050979">
    <property type="entry name" value="LD-transpeptidase"/>
</dbReference>
<dbReference type="CDD" id="cd16913">
    <property type="entry name" value="YkuD_like"/>
    <property type="match status" value="1"/>
</dbReference>
<comment type="similarity">
    <text evidence="2">Belongs to the YkuD family.</text>
</comment>
<comment type="caution">
    <text evidence="10">The sequence shown here is derived from an EMBL/GenBank/DDBJ whole genome shotgun (WGS) entry which is preliminary data.</text>
</comment>
<proteinExistence type="inferred from homology"/>